<protein>
    <submittedName>
        <fullName evidence="2">Helix-turn-helix domain-containing protein</fullName>
    </submittedName>
</protein>
<dbReference type="CDD" id="cd00093">
    <property type="entry name" value="HTH_XRE"/>
    <property type="match status" value="1"/>
</dbReference>
<dbReference type="RefSeq" id="WP_127745570.1">
    <property type="nucleotide sequence ID" value="NZ_SACN01000003.1"/>
</dbReference>
<evidence type="ECO:0000313" key="2">
    <source>
        <dbReference type="EMBL" id="RVT90313.1"/>
    </source>
</evidence>
<dbReference type="EMBL" id="SACN01000003">
    <property type="protein sequence ID" value="RVT90313.1"/>
    <property type="molecule type" value="Genomic_DNA"/>
</dbReference>
<reference evidence="2 3" key="1">
    <citation type="submission" date="2019-01" db="EMBL/GenBank/DDBJ databases">
        <authorList>
            <person name="Chen W.-M."/>
        </authorList>
    </citation>
    <scope>NUCLEOTIDE SEQUENCE [LARGE SCALE GENOMIC DNA]</scope>
    <source>
        <strain evidence="2 3">CCP-7</strain>
    </source>
</reference>
<dbReference type="OrthoDB" id="9154356at2"/>
<evidence type="ECO:0000259" key="1">
    <source>
        <dbReference type="PROSITE" id="PS50943"/>
    </source>
</evidence>
<accession>A0A437LYA2</accession>
<dbReference type="AlphaFoldDB" id="A0A437LYA2"/>
<dbReference type="Proteomes" id="UP000282971">
    <property type="component" value="Unassembled WGS sequence"/>
</dbReference>
<dbReference type="SMART" id="SM00530">
    <property type="entry name" value="HTH_XRE"/>
    <property type="match status" value="1"/>
</dbReference>
<dbReference type="GO" id="GO:0003677">
    <property type="term" value="F:DNA binding"/>
    <property type="evidence" value="ECO:0007669"/>
    <property type="project" value="InterPro"/>
</dbReference>
<gene>
    <name evidence="2" type="ORF">EOD43_18760</name>
</gene>
<evidence type="ECO:0000313" key="3">
    <source>
        <dbReference type="Proteomes" id="UP000282971"/>
    </source>
</evidence>
<dbReference type="PROSITE" id="PS50943">
    <property type="entry name" value="HTH_CROC1"/>
    <property type="match status" value="1"/>
</dbReference>
<comment type="caution">
    <text evidence="2">The sequence shown here is derived from an EMBL/GenBank/DDBJ whole genome shotgun (WGS) entry which is preliminary data.</text>
</comment>
<keyword evidence="3" id="KW-1185">Reference proteome</keyword>
<proteinExistence type="predicted"/>
<dbReference type="SUPFAM" id="SSF47413">
    <property type="entry name" value="lambda repressor-like DNA-binding domains"/>
    <property type="match status" value="1"/>
</dbReference>
<feature type="domain" description="HTH cro/C1-type" evidence="1">
    <location>
        <begin position="15"/>
        <end position="69"/>
    </location>
</feature>
<name>A0A437LYA2_9SPHN</name>
<dbReference type="Gene3D" id="1.10.260.40">
    <property type="entry name" value="lambda repressor-like DNA-binding domains"/>
    <property type="match status" value="1"/>
</dbReference>
<dbReference type="InterPro" id="IPR010982">
    <property type="entry name" value="Lambda_DNA-bd_dom_sf"/>
</dbReference>
<dbReference type="Pfam" id="PF01381">
    <property type="entry name" value="HTH_3"/>
    <property type="match status" value="1"/>
</dbReference>
<sequence>MAQMARSPRQLGTLIQNARLNRDLTQQALASMVGTGQKTVSRIEAGHPGTKLDTLFGILAALDLDLQLGPRNKGEPDLTEIF</sequence>
<dbReference type="InterPro" id="IPR001387">
    <property type="entry name" value="Cro/C1-type_HTH"/>
</dbReference>
<organism evidence="2 3">
    <name type="scientific">Sphingomonas crocodyli</name>
    <dbReference type="NCBI Taxonomy" id="1979270"/>
    <lineage>
        <taxon>Bacteria</taxon>
        <taxon>Pseudomonadati</taxon>
        <taxon>Pseudomonadota</taxon>
        <taxon>Alphaproteobacteria</taxon>
        <taxon>Sphingomonadales</taxon>
        <taxon>Sphingomonadaceae</taxon>
        <taxon>Sphingomonas</taxon>
    </lineage>
</organism>